<sequence length="165" mass="18534">MLADIGAPRQPEMESCRMRLWSLDPALLDRQGLVACWREALLAQAVLLGRTRGYTAHPQLERFREHPQPATAISAYLHGVRDEAIRRGYQFDAQRIAQPLGQRVHDTPRILVTTGQLDLEWQHLLHKLAVRSPAHHARLVASETPAPHPLFVVVPGGVATWERAS</sequence>
<keyword evidence="2" id="KW-1185">Reference proteome</keyword>
<dbReference type="InterPro" id="IPR004260">
    <property type="entry name" value="Pyr-dimer_DNA_glycosylase"/>
</dbReference>
<accession>A0ABP8XNC2</accession>
<evidence type="ECO:0000313" key="1">
    <source>
        <dbReference type="EMBL" id="GAA4709430.1"/>
    </source>
</evidence>
<gene>
    <name evidence="1" type="ORF">GCM10023198_35260</name>
</gene>
<protein>
    <submittedName>
        <fullName evidence="1">Pyrimidine dimer DNA glycosylase/endonuclease V</fullName>
    </submittedName>
</protein>
<organism evidence="1 2">
    <name type="scientific">Promicromonospora umidemergens</name>
    <dbReference type="NCBI Taxonomy" id="629679"/>
    <lineage>
        <taxon>Bacteria</taxon>
        <taxon>Bacillati</taxon>
        <taxon>Actinomycetota</taxon>
        <taxon>Actinomycetes</taxon>
        <taxon>Micrococcales</taxon>
        <taxon>Promicromonosporaceae</taxon>
        <taxon>Promicromonospora</taxon>
    </lineage>
</organism>
<dbReference type="EMBL" id="BAABHM010000016">
    <property type="protein sequence ID" value="GAA4709430.1"/>
    <property type="molecule type" value="Genomic_DNA"/>
</dbReference>
<name>A0ABP8XNC2_9MICO</name>
<evidence type="ECO:0000313" key="2">
    <source>
        <dbReference type="Proteomes" id="UP001500843"/>
    </source>
</evidence>
<comment type="caution">
    <text evidence="1">The sequence shown here is derived from an EMBL/GenBank/DDBJ whole genome shotgun (WGS) entry which is preliminary data.</text>
</comment>
<reference evidence="2" key="1">
    <citation type="journal article" date="2019" name="Int. J. Syst. Evol. Microbiol.">
        <title>The Global Catalogue of Microorganisms (GCM) 10K type strain sequencing project: providing services to taxonomists for standard genome sequencing and annotation.</title>
        <authorList>
            <consortium name="The Broad Institute Genomics Platform"/>
            <consortium name="The Broad Institute Genome Sequencing Center for Infectious Disease"/>
            <person name="Wu L."/>
            <person name="Ma J."/>
        </authorList>
    </citation>
    <scope>NUCLEOTIDE SEQUENCE [LARGE SCALE GENOMIC DNA]</scope>
    <source>
        <strain evidence="2">JCM 17975</strain>
    </source>
</reference>
<dbReference type="Proteomes" id="UP001500843">
    <property type="component" value="Unassembled WGS sequence"/>
</dbReference>
<proteinExistence type="predicted"/>
<dbReference type="Pfam" id="PF03013">
    <property type="entry name" value="Pyr_excise"/>
    <property type="match status" value="1"/>
</dbReference>